<name>A0A165D7P5_9BASI</name>
<feature type="region of interest" description="Disordered" evidence="1">
    <location>
        <begin position="628"/>
        <end position="758"/>
    </location>
</feature>
<proteinExistence type="predicted"/>
<protein>
    <submittedName>
        <fullName evidence="2">Uncharacterized protein</fullName>
    </submittedName>
</protein>
<evidence type="ECO:0000313" key="3">
    <source>
        <dbReference type="Proteomes" id="UP000076842"/>
    </source>
</evidence>
<dbReference type="InParanoid" id="A0A165D7P5"/>
<reference evidence="2 3" key="1">
    <citation type="journal article" date="2016" name="Mol. Biol. Evol.">
        <title>Comparative Genomics of Early-Diverging Mushroom-Forming Fungi Provides Insights into the Origins of Lignocellulose Decay Capabilities.</title>
        <authorList>
            <person name="Nagy L.G."/>
            <person name="Riley R."/>
            <person name="Tritt A."/>
            <person name="Adam C."/>
            <person name="Daum C."/>
            <person name="Floudas D."/>
            <person name="Sun H."/>
            <person name="Yadav J.S."/>
            <person name="Pangilinan J."/>
            <person name="Larsson K.H."/>
            <person name="Matsuura K."/>
            <person name="Barry K."/>
            <person name="Labutti K."/>
            <person name="Kuo R."/>
            <person name="Ohm R.A."/>
            <person name="Bhattacharya S.S."/>
            <person name="Shirouzu T."/>
            <person name="Yoshinaga Y."/>
            <person name="Martin F.M."/>
            <person name="Grigoriev I.V."/>
            <person name="Hibbett D.S."/>
        </authorList>
    </citation>
    <scope>NUCLEOTIDE SEQUENCE [LARGE SCALE GENOMIC DNA]</scope>
    <source>
        <strain evidence="2 3">HHB12733</strain>
    </source>
</reference>
<feature type="compositionally biased region" description="Basic and acidic residues" evidence="1">
    <location>
        <begin position="560"/>
        <end position="579"/>
    </location>
</feature>
<feature type="compositionally biased region" description="Low complexity" evidence="1">
    <location>
        <begin position="693"/>
        <end position="705"/>
    </location>
</feature>
<feature type="compositionally biased region" description="Basic and acidic residues" evidence="1">
    <location>
        <begin position="21"/>
        <end position="33"/>
    </location>
</feature>
<dbReference type="EMBL" id="KV424073">
    <property type="protein sequence ID" value="KZT52248.1"/>
    <property type="molecule type" value="Genomic_DNA"/>
</dbReference>
<sequence length="960" mass="105852">MVDRASTEPVQSTVAGIASGKRRETAPEVEAKSDGTQARHMSIPAERKTVSDLLRLASSADALRSELPAEISASLREVERPAATRKAEDASQLNAGATSQEQGNENTAVEVKTMKVSKLDSSTSVTRPNELRLRVLPVLEWLLSKLLSGVETPSSEALYDPCTISSYLKPRGVFIEEMLKLFDRLEWPVPPFLSSAIKSHLDGAIIAKKDLIHVSQIWRSDDNSFGLDLGRIPASVLEVYNGLDGLPRDITSPVSLSAGLDKNGDIRYIDVSNDEYTLNLPKEDRFTISLTLFFLSILRTVPYRFDTTPSPKKSDTMHELCSAWSLISQAYMGIGIPLSSQLEYQLMIDMRELIEYENLDSNLKACLTNNLDCSFAPWLSDAFHGRLPTAWSAEHPDAAKKLQNELFPDVIDRADFVRNVQDSLYDKELSVFMQHLPTPVEENKGVIRWVVAIGQEKWGNLFFTFTIVEPTLVPKPLWGPMVVILKSVYLAKLYHDVPILLDLTLVPLKLRLEAADTIEELKAVPADDAEKAELEHERQENGSWESPAVVRSSDDLQTSNRDHPSDDGDLPRDCTDKESAQASVPRRPSGEGGSLTDTPSQASLQRERIDDSVPTVISSAAATVETNSVKSLAGTKRCRDSVSLEEPRAKKGKKQRISTETTAVPADHSLTETGSSPAPEADVPSTPIARETSASGSKSKRASASTPKPATNPRPGPLAQKSKASAAKLQSQQASVGSSSISGEDGDVNPEAGLTRDQKTLRRRLGAWAKVHFDAKRYPYPDHDFKKFYATPSKAKESHHTNQPWKSAWDDDADKKEEGRCKFYPKEFTTKNPPRAEKIRELGAVLIKSVAGDGVNFQSPVLVRVNYMILHGPSKCYQCLSRKGQVPGIDEYCVGYYDGKCLFTRKKGRPRTFDNGNFSGIPVHTYLGSRDKLSITPLSPAQEDWLRDLLKAPGEESTAE</sequence>
<feature type="region of interest" description="Disordered" evidence="1">
    <location>
        <begin position="80"/>
        <end position="109"/>
    </location>
</feature>
<evidence type="ECO:0000256" key="1">
    <source>
        <dbReference type="SAM" id="MobiDB-lite"/>
    </source>
</evidence>
<feature type="compositionally biased region" description="Polar residues" evidence="1">
    <location>
        <begin position="91"/>
        <end position="107"/>
    </location>
</feature>
<organism evidence="2 3">
    <name type="scientific">Calocera cornea HHB12733</name>
    <dbReference type="NCBI Taxonomy" id="1353952"/>
    <lineage>
        <taxon>Eukaryota</taxon>
        <taxon>Fungi</taxon>
        <taxon>Dikarya</taxon>
        <taxon>Basidiomycota</taxon>
        <taxon>Agaricomycotina</taxon>
        <taxon>Dacrymycetes</taxon>
        <taxon>Dacrymycetales</taxon>
        <taxon>Dacrymycetaceae</taxon>
        <taxon>Calocera</taxon>
    </lineage>
</organism>
<dbReference type="AlphaFoldDB" id="A0A165D7P5"/>
<accession>A0A165D7P5</accession>
<feature type="region of interest" description="Disordered" evidence="1">
    <location>
        <begin position="529"/>
        <end position="610"/>
    </location>
</feature>
<feature type="compositionally biased region" description="Low complexity" evidence="1">
    <location>
        <begin position="718"/>
        <end position="742"/>
    </location>
</feature>
<feature type="compositionally biased region" description="Basic and acidic residues" evidence="1">
    <location>
        <begin position="529"/>
        <end position="540"/>
    </location>
</feature>
<gene>
    <name evidence="2" type="ORF">CALCODRAFT_512187</name>
</gene>
<feature type="compositionally biased region" description="Basic and acidic residues" evidence="1">
    <location>
        <begin position="80"/>
        <end position="89"/>
    </location>
</feature>
<keyword evidence="3" id="KW-1185">Reference proteome</keyword>
<evidence type="ECO:0000313" key="2">
    <source>
        <dbReference type="EMBL" id="KZT52248.1"/>
    </source>
</evidence>
<dbReference type="Proteomes" id="UP000076842">
    <property type="component" value="Unassembled WGS sequence"/>
</dbReference>
<feature type="region of interest" description="Disordered" evidence="1">
    <location>
        <begin position="1"/>
        <end position="46"/>
    </location>
</feature>
<feature type="compositionally biased region" description="Polar residues" evidence="1">
    <location>
        <begin position="595"/>
        <end position="604"/>
    </location>
</feature>
<feature type="compositionally biased region" description="Basic and acidic residues" evidence="1">
    <location>
        <begin position="637"/>
        <end position="649"/>
    </location>
</feature>